<keyword evidence="2" id="KW-0812">Transmembrane</keyword>
<gene>
    <name evidence="4" type="ORF">Ssi02_33040</name>
</gene>
<protein>
    <recommendedName>
        <fullName evidence="3">CAAX prenyl protease 2/Lysostaphin resistance protein A-like domain-containing protein</fullName>
    </recommendedName>
</protein>
<evidence type="ECO:0000256" key="1">
    <source>
        <dbReference type="SAM" id="MobiDB-lite"/>
    </source>
</evidence>
<evidence type="ECO:0000313" key="5">
    <source>
        <dbReference type="Proteomes" id="UP000606172"/>
    </source>
</evidence>
<feature type="region of interest" description="Disordered" evidence="1">
    <location>
        <begin position="1"/>
        <end position="33"/>
    </location>
</feature>
<feature type="transmembrane region" description="Helical" evidence="2">
    <location>
        <begin position="232"/>
        <end position="258"/>
    </location>
</feature>
<feature type="transmembrane region" description="Helical" evidence="2">
    <location>
        <begin position="165"/>
        <end position="189"/>
    </location>
</feature>
<dbReference type="AlphaFoldDB" id="A0A919RFS3"/>
<keyword evidence="5" id="KW-1185">Reference proteome</keyword>
<reference evidence="4" key="1">
    <citation type="submission" date="2021-01" db="EMBL/GenBank/DDBJ databases">
        <title>Whole genome shotgun sequence of Sinosporangium siamense NBRC 109515.</title>
        <authorList>
            <person name="Komaki H."/>
            <person name="Tamura T."/>
        </authorList>
    </citation>
    <scope>NUCLEOTIDE SEQUENCE</scope>
    <source>
        <strain evidence="4">NBRC 109515</strain>
    </source>
</reference>
<evidence type="ECO:0000259" key="3">
    <source>
        <dbReference type="Pfam" id="PF02517"/>
    </source>
</evidence>
<feature type="domain" description="CAAX prenyl protease 2/Lysostaphin resistance protein A-like" evidence="3">
    <location>
        <begin position="210"/>
        <end position="299"/>
    </location>
</feature>
<feature type="transmembrane region" description="Helical" evidence="2">
    <location>
        <begin position="290"/>
        <end position="309"/>
    </location>
</feature>
<evidence type="ECO:0000313" key="4">
    <source>
        <dbReference type="EMBL" id="GII93073.1"/>
    </source>
</evidence>
<dbReference type="Proteomes" id="UP000606172">
    <property type="component" value="Unassembled WGS sequence"/>
</dbReference>
<organism evidence="4 5">
    <name type="scientific">Sinosporangium siamense</name>
    <dbReference type="NCBI Taxonomy" id="1367973"/>
    <lineage>
        <taxon>Bacteria</taxon>
        <taxon>Bacillati</taxon>
        <taxon>Actinomycetota</taxon>
        <taxon>Actinomycetes</taxon>
        <taxon>Streptosporangiales</taxon>
        <taxon>Streptosporangiaceae</taxon>
        <taxon>Sinosporangium</taxon>
    </lineage>
</organism>
<sequence>MDGSNQHWQPPGTDPAQPPQAHGQSPAQGHYVYGGPHGPVPYPNYPPATRGPWALAPASGTRFDHMARNAVNTWWRPLVGSLLVAVGFLAVGVSVIMVGSVVAVIAGVPVAATSGRLFGDPLFELTVSLLSLALVLPVVYLVAWAVQRRPPGTLSSVAGRVRWRWLGICVLIAVVAQVLGQVASVAALALSGHSTSGVFGWVGWESFLPAILVVLLIVPFQAAAEEYALRGWLIQAFGAVLRTPWPGILVGAVIFASLHGYTDWGVVDVLLFGALMGWLAVRTGGLEAPIALHVVNNVMAFGVSAAAGTLENALIQGSVPWQYFVGTFVQLSVFALLVCRFAVRRGVPTLSG</sequence>
<feature type="transmembrane region" description="Helical" evidence="2">
    <location>
        <begin position="264"/>
        <end position="281"/>
    </location>
</feature>
<dbReference type="InterPro" id="IPR003675">
    <property type="entry name" value="Rce1/LyrA-like_dom"/>
</dbReference>
<dbReference type="Pfam" id="PF02517">
    <property type="entry name" value="Rce1-like"/>
    <property type="match status" value="1"/>
</dbReference>
<dbReference type="RefSeq" id="WP_204026322.1">
    <property type="nucleotide sequence ID" value="NZ_BOOW01000020.1"/>
</dbReference>
<dbReference type="GO" id="GO:0004175">
    <property type="term" value="F:endopeptidase activity"/>
    <property type="evidence" value="ECO:0007669"/>
    <property type="project" value="UniProtKB-ARBA"/>
</dbReference>
<accession>A0A919RFS3</accession>
<dbReference type="InterPro" id="IPR052710">
    <property type="entry name" value="CAAX_protease"/>
</dbReference>
<keyword evidence="2" id="KW-1133">Transmembrane helix</keyword>
<feature type="transmembrane region" description="Helical" evidence="2">
    <location>
        <begin position="78"/>
        <end position="105"/>
    </location>
</feature>
<feature type="transmembrane region" description="Helical" evidence="2">
    <location>
        <begin position="125"/>
        <end position="144"/>
    </location>
</feature>
<dbReference type="PANTHER" id="PTHR36435">
    <property type="entry name" value="SLR1288 PROTEIN"/>
    <property type="match status" value="1"/>
</dbReference>
<name>A0A919RFS3_9ACTN</name>
<dbReference type="EMBL" id="BOOW01000020">
    <property type="protein sequence ID" value="GII93073.1"/>
    <property type="molecule type" value="Genomic_DNA"/>
</dbReference>
<dbReference type="PANTHER" id="PTHR36435:SF1">
    <property type="entry name" value="CAAX AMINO TERMINAL PROTEASE FAMILY PROTEIN"/>
    <property type="match status" value="1"/>
</dbReference>
<keyword evidence="2" id="KW-0472">Membrane</keyword>
<feature type="transmembrane region" description="Helical" evidence="2">
    <location>
        <begin position="321"/>
        <end position="343"/>
    </location>
</feature>
<dbReference type="GO" id="GO:0080120">
    <property type="term" value="P:CAAX-box protein maturation"/>
    <property type="evidence" value="ECO:0007669"/>
    <property type="project" value="UniProtKB-ARBA"/>
</dbReference>
<comment type="caution">
    <text evidence="4">The sequence shown here is derived from an EMBL/GenBank/DDBJ whole genome shotgun (WGS) entry which is preliminary data.</text>
</comment>
<evidence type="ECO:0000256" key="2">
    <source>
        <dbReference type="SAM" id="Phobius"/>
    </source>
</evidence>
<proteinExistence type="predicted"/>
<feature type="transmembrane region" description="Helical" evidence="2">
    <location>
        <begin position="201"/>
        <end position="220"/>
    </location>
</feature>